<dbReference type="Proteomes" id="UP000295341">
    <property type="component" value="Unassembled WGS sequence"/>
</dbReference>
<evidence type="ECO:0000313" key="1">
    <source>
        <dbReference type="EMBL" id="TDU33274.1"/>
    </source>
</evidence>
<gene>
    <name evidence="1" type="ORF">DFR24_0019</name>
</gene>
<dbReference type="RefSeq" id="WP_407075109.1">
    <property type="nucleotide sequence ID" value="NZ_SOBT01000007.1"/>
</dbReference>
<comment type="caution">
    <text evidence="1">The sequence shown here is derived from an EMBL/GenBank/DDBJ whole genome shotgun (WGS) entry which is preliminary data.</text>
</comment>
<name>A0A4R7PG80_9GAMM</name>
<dbReference type="Gene3D" id="2.130.10.10">
    <property type="entry name" value="YVTN repeat-like/Quinoprotein amine dehydrogenase"/>
    <property type="match status" value="1"/>
</dbReference>
<sequence>GYAVGQSGLVARTADHGRTWGYVKTPVDGNLFGVDSFADGQVIAVGQRVALRSTDNGATWNPIRALDFSINWYTGLGHAASAAAGEVIAVGHSGRILRLAP</sequence>
<evidence type="ECO:0008006" key="3">
    <source>
        <dbReference type="Google" id="ProtNLM"/>
    </source>
</evidence>
<feature type="non-terminal residue" evidence="1">
    <location>
        <position position="1"/>
    </location>
</feature>
<reference evidence="1 2" key="1">
    <citation type="submission" date="2019-03" db="EMBL/GenBank/DDBJ databases">
        <title>Genomic Encyclopedia of Type Strains, Phase IV (KMG-IV): sequencing the most valuable type-strain genomes for metagenomic binning, comparative biology and taxonomic classification.</title>
        <authorList>
            <person name="Goeker M."/>
        </authorList>
    </citation>
    <scope>NUCLEOTIDE SEQUENCE [LARGE SCALE GENOMIC DNA]</scope>
    <source>
        <strain evidence="1 2">DSM 26377</strain>
    </source>
</reference>
<dbReference type="SUPFAM" id="SSF110296">
    <property type="entry name" value="Oligoxyloglucan reducing end-specific cellobiohydrolase"/>
    <property type="match status" value="1"/>
</dbReference>
<dbReference type="InterPro" id="IPR015943">
    <property type="entry name" value="WD40/YVTN_repeat-like_dom_sf"/>
</dbReference>
<proteinExistence type="predicted"/>
<dbReference type="EMBL" id="SOBT01000007">
    <property type="protein sequence ID" value="TDU33274.1"/>
    <property type="molecule type" value="Genomic_DNA"/>
</dbReference>
<keyword evidence="2" id="KW-1185">Reference proteome</keyword>
<evidence type="ECO:0000313" key="2">
    <source>
        <dbReference type="Proteomes" id="UP000295341"/>
    </source>
</evidence>
<dbReference type="AlphaFoldDB" id="A0A4R7PG80"/>
<accession>A0A4R7PG80</accession>
<protein>
    <recommendedName>
        <fullName evidence="3">Photosynthesis system II assembly factor YCF48-like protein</fullName>
    </recommendedName>
</protein>
<organism evidence="1 2">
    <name type="scientific">Panacagrimonas perspica</name>
    <dbReference type="NCBI Taxonomy" id="381431"/>
    <lineage>
        <taxon>Bacteria</taxon>
        <taxon>Pseudomonadati</taxon>
        <taxon>Pseudomonadota</taxon>
        <taxon>Gammaproteobacteria</taxon>
        <taxon>Nevskiales</taxon>
        <taxon>Nevskiaceae</taxon>
        <taxon>Panacagrimonas</taxon>
    </lineage>
</organism>